<gene>
    <name evidence="1" type="ORF">PCOR1329_LOCUS44887</name>
</gene>
<keyword evidence="2" id="KW-1185">Reference proteome</keyword>
<evidence type="ECO:0000313" key="1">
    <source>
        <dbReference type="EMBL" id="CAK0853409.1"/>
    </source>
</evidence>
<comment type="caution">
    <text evidence="1">The sequence shown here is derived from an EMBL/GenBank/DDBJ whole genome shotgun (WGS) entry which is preliminary data.</text>
</comment>
<name>A0ABN9U3K3_9DINO</name>
<accession>A0ABN9U3K3</accession>
<evidence type="ECO:0000313" key="2">
    <source>
        <dbReference type="Proteomes" id="UP001189429"/>
    </source>
</evidence>
<reference evidence="1" key="1">
    <citation type="submission" date="2023-10" db="EMBL/GenBank/DDBJ databases">
        <authorList>
            <person name="Chen Y."/>
            <person name="Shah S."/>
            <person name="Dougan E. K."/>
            <person name="Thang M."/>
            <person name="Chan C."/>
        </authorList>
    </citation>
    <scope>NUCLEOTIDE SEQUENCE [LARGE SCALE GENOMIC DNA]</scope>
</reference>
<dbReference type="Proteomes" id="UP001189429">
    <property type="component" value="Unassembled WGS sequence"/>
</dbReference>
<organism evidence="1 2">
    <name type="scientific">Prorocentrum cordatum</name>
    <dbReference type="NCBI Taxonomy" id="2364126"/>
    <lineage>
        <taxon>Eukaryota</taxon>
        <taxon>Sar</taxon>
        <taxon>Alveolata</taxon>
        <taxon>Dinophyceae</taxon>
        <taxon>Prorocentrales</taxon>
        <taxon>Prorocentraceae</taxon>
        <taxon>Prorocentrum</taxon>
    </lineage>
</organism>
<dbReference type="EMBL" id="CAUYUJ010015393">
    <property type="protein sequence ID" value="CAK0853409.1"/>
    <property type="molecule type" value="Genomic_DNA"/>
</dbReference>
<sequence length="141" mass="14937">MGRVIWGHEEGICVDFAEAIQFEDALNVASSMVNDMEKNSLPPCGYGTVPFPAPRAVGPEALPGRGCITRPLPSTLLARRSPKSTKGRPHSMASIAGQAVERASACPTPRIGRHALQLQRLGCCRGGGAGAPQRLHRARMA</sequence>
<protein>
    <submittedName>
        <fullName evidence="1">Uncharacterized protein</fullName>
    </submittedName>
</protein>
<proteinExistence type="predicted"/>